<evidence type="ECO:0000313" key="1">
    <source>
        <dbReference type="EMBL" id="OEG22255.1"/>
    </source>
</evidence>
<dbReference type="AlphaFoldDB" id="A0A1E5HBN4"/>
<comment type="caution">
    <text evidence="1">The sequence shown here is derived from an EMBL/GenBank/DDBJ whole genome shotgun (WGS) entry which is preliminary data.</text>
</comment>
<organism evidence="1 2">
    <name type="scientific">Enterococcus ureilyticus</name>
    <dbReference type="NCBI Taxonomy" id="1131292"/>
    <lineage>
        <taxon>Bacteria</taxon>
        <taxon>Bacillati</taxon>
        <taxon>Bacillota</taxon>
        <taxon>Bacilli</taxon>
        <taxon>Lactobacillales</taxon>
        <taxon>Enterococcaceae</taxon>
        <taxon>Enterococcus</taxon>
    </lineage>
</organism>
<protein>
    <recommendedName>
        <fullName evidence="3">Type VII secretion effector</fullName>
    </recommendedName>
</protein>
<name>A0A1E5HBN4_9ENTE</name>
<reference evidence="2" key="1">
    <citation type="submission" date="2016-09" db="EMBL/GenBank/DDBJ databases">
        <authorList>
            <person name="Gulvik C.A."/>
        </authorList>
    </citation>
    <scope>NUCLEOTIDE SEQUENCE [LARGE SCALE GENOMIC DNA]</scope>
    <source>
        <strain evidence="2">LMG 26676</strain>
    </source>
</reference>
<evidence type="ECO:0000313" key="2">
    <source>
        <dbReference type="Proteomes" id="UP000094469"/>
    </source>
</evidence>
<gene>
    <name evidence="1" type="ORF">BCR24_03750</name>
</gene>
<sequence length="90" mass="9533">MSETKNDPQQASNIASGFVMPFATPYAGSSESLSISDGPASKDITTILTQTKSIMSTFEQSLKTDADNILSISATYEQTNQALVDVVTHG</sequence>
<dbReference type="STRING" id="1131292.BCR24_03750"/>
<accession>A0A1E5HBN4</accession>
<dbReference type="RefSeq" id="WP_069640364.1">
    <property type="nucleotide sequence ID" value="NZ_JAFBEZ010000009.1"/>
</dbReference>
<proteinExistence type="predicted"/>
<dbReference type="EMBL" id="MIKC01000023">
    <property type="protein sequence ID" value="OEG22255.1"/>
    <property type="molecule type" value="Genomic_DNA"/>
</dbReference>
<keyword evidence="2" id="KW-1185">Reference proteome</keyword>
<dbReference type="Proteomes" id="UP000094469">
    <property type="component" value="Unassembled WGS sequence"/>
</dbReference>
<evidence type="ECO:0008006" key="3">
    <source>
        <dbReference type="Google" id="ProtNLM"/>
    </source>
</evidence>